<feature type="domain" description="Bacterial alpha-L-rhamnosidase N-terminal" evidence="4">
    <location>
        <begin position="496"/>
        <end position="551"/>
    </location>
</feature>
<comment type="catalytic activity">
    <reaction evidence="1">
        <text>Hydrolysis of terminal non-reducing alpha-L-rhamnose residues in alpha-L-rhamnosides.</text>
        <dbReference type="EC" id="3.2.1.40"/>
    </reaction>
</comment>
<feature type="compositionally biased region" description="Basic and acidic residues" evidence="3">
    <location>
        <begin position="224"/>
        <end position="241"/>
    </location>
</feature>
<dbReference type="InterPro" id="IPR035396">
    <property type="entry name" value="Bac_rhamnosid6H"/>
</dbReference>
<dbReference type="Gene3D" id="2.60.40.10">
    <property type="entry name" value="Immunoglobulins"/>
    <property type="match status" value="1"/>
</dbReference>
<dbReference type="PANTHER" id="PTHR33307:SF11">
    <property type="entry name" value="ALPHA-L-RHAMNOSIDASE"/>
    <property type="match status" value="1"/>
</dbReference>
<organism evidence="6 7">
    <name type="scientific">Stephanodiscus triporus</name>
    <dbReference type="NCBI Taxonomy" id="2934178"/>
    <lineage>
        <taxon>Eukaryota</taxon>
        <taxon>Sar</taxon>
        <taxon>Stramenopiles</taxon>
        <taxon>Ochrophyta</taxon>
        <taxon>Bacillariophyta</taxon>
        <taxon>Coscinodiscophyceae</taxon>
        <taxon>Thalassiosirophycidae</taxon>
        <taxon>Stephanodiscales</taxon>
        <taxon>Stephanodiscaceae</taxon>
        <taxon>Stephanodiscus</taxon>
    </lineage>
</organism>
<dbReference type="GO" id="GO:0030596">
    <property type="term" value="F:alpha-L-rhamnosidase activity"/>
    <property type="evidence" value="ECO:0007669"/>
    <property type="project" value="UniProtKB-EC"/>
</dbReference>
<feature type="compositionally biased region" description="Basic and acidic residues" evidence="3">
    <location>
        <begin position="561"/>
        <end position="572"/>
    </location>
</feature>
<feature type="compositionally biased region" description="Basic and acidic residues" evidence="3">
    <location>
        <begin position="45"/>
        <end position="58"/>
    </location>
</feature>
<dbReference type="SUPFAM" id="SSF48208">
    <property type="entry name" value="Six-hairpin glycosidases"/>
    <property type="match status" value="1"/>
</dbReference>
<dbReference type="EMBL" id="JALLAZ020000460">
    <property type="protein sequence ID" value="KAL3794609.1"/>
    <property type="molecule type" value="Genomic_DNA"/>
</dbReference>
<dbReference type="EC" id="3.2.1.40" evidence="2"/>
<proteinExistence type="predicted"/>
<feature type="region of interest" description="Disordered" evidence="3">
    <location>
        <begin position="84"/>
        <end position="241"/>
    </location>
</feature>
<dbReference type="InterPro" id="IPR008928">
    <property type="entry name" value="6-hairpin_glycosidase_sf"/>
</dbReference>
<dbReference type="Pfam" id="PF08531">
    <property type="entry name" value="Bac_rhamnosid_N"/>
    <property type="match status" value="2"/>
</dbReference>
<dbReference type="Proteomes" id="UP001530315">
    <property type="component" value="Unassembled WGS sequence"/>
</dbReference>
<name>A0ABD3Q444_9STRA</name>
<feature type="compositionally biased region" description="Acidic residues" evidence="3">
    <location>
        <begin position="178"/>
        <end position="189"/>
    </location>
</feature>
<sequence length="1557" mass="173483">MVAVTTLVAVSTNVLRRLSASVNDDGVNGDDFGRKGGVASGRRRGSGEWRGEGAGGEKEVADEIEALENELRALVKEHEGIAREIKRIGGAVAVPQRGTAGEEGEEGEEDDNIEAEEDGDKEKVEEEEWEEKEKEKEKEDENDDDDEEEEEEEEEEERKRTKAGLLSPLKPPPLLTAADDDALEDDPNVIDDGGAAAASPPRKYWIKAEAFTSSSSAAATAEVDGSRHETRPDDGDVADGRKGAIIPFDLSVNHLQRVVRASGSPNDTPNEYVDEEFLPVVSSSSVLGFRWRSRVRPDSRSGEGTRTTAYRIEARRARHRHSDDGDDDDEEEEEGPPPLWDSGKVNVPDGLPDVVLCTGDCARLLMSKSNVGTIVDWRVTVWDSSSHKLSSSSTSEWTKFAIGPSQTRVHEKGSDERGEDGDDYEDEWTARWISHPIDVQSWSVTDAGAFWGKFPEHRETACRNWERRSQLPVFRARLDMNDISDAVEGGEEVDDEIASALLVVSGLGSFRVSFDGVPLSSSGPLDPPLTDFAQRVSYRGYDVTKFLSKKKTTTKKKAMKKQKEEREVREENRSEEDEHVVGISMGSGWWDHRPITGGFIRLYLMPHGAVTCIAQLYVTYKKSGTTKVLLSTGHSSSGWQVAKGHLRESSLFSGEYIDLASMANFRGWDTREGWSDEVSDTSTSSIHSWVKPLLYKSDTTLESWRTALHLKSNARTTNGRHLNIPEHKLSPIGRLIPIEIPPVMPVERVDPDEMYSLGQGRWMLDFGKGFSGMVRFQNGLPDPIVPVDGLYPRGHGMSTLGPDESFITVVYGDSIELSTGDINIAAVAGMGLHDGGPRHKSKPAGSAQVKGGPCYPKDHFEPGSLLQRDVYILPRNSDGDSSIKGSFADARQSHFTTHSFRFAEICCTAEPPLGMHALVYRTAFKEWGDFSSSNVRINGGYELVKNAMNSNMLGVQSDCPHREKIQYGGDIIADSPASLHLYDLSSFYRKVIFDWRDQQWDNGAYAGTSHWLNLNDYAGVGHGAGETVWASAPAVITARHMQHYGDLNFLEDSYNNHLRWFTFLQKYFDEGIRAKNYDDNLKGYLKEGSGLGDWLSMRGRDTWLAHQSFYMATARSIAYMASKLDKVEQATTALEVANSVKHRIARLYLRKDGSFRPPEIEASRLSPGPEISLYSRVVPGNKRCTVLHRYLFRQGHTWPGSEEAAFLRNISDNTLNEMIESGEVTKRGSIWSMGWSQWYGFSEGILAVRYALKTLSENGLHNIALAKATGFGVGTFEYQLSHNATTHWESWWRSEDLYSKNHPMLGASAEWMASAVAGVALHPTTTAGKKVLFWPRFPNSASAIVYAGATQGTTRGDFSIAWKFEDLPNKEDLYDSAVVKIHIRLYVPPDGNAIFRLPEYSNGEGVDSVMKYAIHLPDIEQIKALSSEECNKDRKAKKGFNYNWEYDKKEQLFVKVYRKKAIGTPCSSFLFHSSLDVAWSSPEKIHGSSENGLEVDLAHGLYDVMVDNWQLKPEVKGKQDWRIASIEDFYPTVKDIGPYCSDSDTYDWNAEDASHLI</sequence>
<evidence type="ECO:0000256" key="2">
    <source>
        <dbReference type="ARBA" id="ARBA00012652"/>
    </source>
</evidence>
<evidence type="ECO:0000313" key="7">
    <source>
        <dbReference type="Proteomes" id="UP001530315"/>
    </source>
</evidence>
<gene>
    <name evidence="6" type="ORF">ACHAW5_007932</name>
</gene>
<feature type="compositionally biased region" description="Acidic residues" evidence="3">
    <location>
        <begin position="324"/>
        <end position="335"/>
    </location>
</feature>
<comment type="caution">
    <text evidence="6">The sequence shown here is derived from an EMBL/GenBank/DDBJ whole genome shotgun (WGS) entry which is preliminary data.</text>
</comment>
<feature type="domain" description="Alpha-L-rhamnosidase six-hairpin glycosidase" evidence="5">
    <location>
        <begin position="926"/>
        <end position="1156"/>
    </location>
</feature>
<dbReference type="InterPro" id="IPR016007">
    <property type="entry name" value="Alpha_rhamnosid"/>
</dbReference>
<dbReference type="Gene3D" id="1.50.10.10">
    <property type="match status" value="1"/>
</dbReference>
<feature type="compositionally biased region" description="Acidic residues" evidence="3">
    <location>
        <begin position="102"/>
        <end position="130"/>
    </location>
</feature>
<keyword evidence="7" id="KW-1185">Reference proteome</keyword>
<feature type="region of interest" description="Disordered" evidence="3">
    <location>
        <begin position="294"/>
        <end position="346"/>
    </location>
</feature>
<evidence type="ECO:0000259" key="4">
    <source>
        <dbReference type="Pfam" id="PF08531"/>
    </source>
</evidence>
<evidence type="ECO:0000256" key="1">
    <source>
        <dbReference type="ARBA" id="ARBA00001445"/>
    </source>
</evidence>
<evidence type="ECO:0000313" key="6">
    <source>
        <dbReference type="EMBL" id="KAL3794609.1"/>
    </source>
</evidence>
<reference evidence="6 7" key="1">
    <citation type="submission" date="2024-10" db="EMBL/GenBank/DDBJ databases">
        <title>Updated reference genomes for cyclostephanoid diatoms.</title>
        <authorList>
            <person name="Roberts W.R."/>
            <person name="Alverson A.J."/>
        </authorList>
    </citation>
    <scope>NUCLEOTIDE SEQUENCE [LARGE SCALE GENOMIC DNA]</scope>
    <source>
        <strain evidence="6 7">AJA276-08</strain>
    </source>
</reference>
<dbReference type="Pfam" id="PF17389">
    <property type="entry name" value="Bac_rhamnosid6H"/>
    <property type="match status" value="2"/>
</dbReference>
<dbReference type="PANTHER" id="PTHR33307">
    <property type="entry name" value="ALPHA-RHAMNOSIDASE (EUROFUNG)"/>
    <property type="match status" value="1"/>
</dbReference>
<accession>A0ABD3Q444</accession>
<feature type="region of interest" description="Disordered" evidence="3">
    <location>
        <begin position="554"/>
        <end position="574"/>
    </location>
</feature>
<dbReference type="InterPro" id="IPR012341">
    <property type="entry name" value="6hp_glycosidase-like_sf"/>
</dbReference>
<feature type="compositionally biased region" description="Low complexity" evidence="3">
    <location>
        <begin position="208"/>
        <end position="222"/>
    </location>
</feature>
<evidence type="ECO:0000259" key="5">
    <source>
        <dbReference type="Pfam" id="PF17389"/>
    </source>
</evidence>
<feature type="domain" description="Bacterial alpha-L-rhamnosidase N-terminal" evidence="4">
    <location>
        <begin position="576"/>
        <end position="679"/>
    </location>
</feature>
<evidence type="ECO:0000256" key="3">
    <source>
        <dbReference type="SAM" id="MobiDB-lite"/>
    </source>
</evidence>
<feature type="domain" description="Alpha-L-rhamnosidase six-hairpin glycosidase" evidence="5">
    <location>
        <begin position="1242"/>
        <end position="1316"/>
    </location>
</feature>
<protein>
    <recommendedName>
        <fullName evidence="2">alpha-L-rhamnosidase</fullName>
        <ecNumber evidence="2">3.2.1.40</ecNumber>
    </recommendedName>
</protein>
<dbReference type="InterPro" id="IPR013783">
    <property type="entry name" value="Ig-like_fold"/>
</dbReference>
<feature type="region of interest" description="Disordered" evidence="3">
    <location>
        <begin position="23"/>
        <end position="58"/>
    </location>
</feature>
<feature type="compositionally biased region" description="Acidic residues" evidence="3">
    <location>
        <begin position="140"/>
        <end position="156"/>
    </location>
</feature>
<dbReference type="Gene3D" id="2.60.120.260">
    <property type="entry name" value="Galactose-binding domain-like"/>
    <property type="match status" value="2"/>
</dbReference>
<dbReference type="InterPro" id="IPR013737">
    <property type="entry name" value="Bac_rhamnosid_N"/>
</dbReference>